<dbReference type="InterPro" id="IPR046848">
    <property type="entry name" value="E_motif"/>
</dbReference>
<feature type="repeat" description="PPR" evidence="2">
    <location>
        <begin position="391"/>
        <end position="421"/>
    </location>
</feature>
<feature type="repeat" description="PPR" evidence="2">
    <location>
        <begin position="220"/>
        <end position="254"/>
    </location>
</feature>
<dbReference type="PANTHER" id="PTHR24015:SF1993">
    <property type="entry name" value="PENTATRICOPEPTIDE REPEAT-CONTAINING PROTEIN"/>
    <property type="match status" value="1"/>
</dbReference>
<dbReference type="FunFam" id="1.25.40.10:FF:000409">
    <property type="entry name" value="Pentatricopeptide repeat-containing protein, chloroplastic"/>
    <property type="match status" value="1"/>
</dbReference>
<dbReference type="OrthoDB" id="185373at2759"/>
<keyword evidence="1" id="KW-0677">Repeat</keyword>
<name>A0A8B9APJ5_PHODC</name>
<feature type="repeat" description="PPR" evidence="2">
    <location>
        <begin position="117"/>
        <end position="151"/>
    </location>
</feature>
<dbReference type="Gene3D" id="1.25.40.10">
    <property type="entry name" value="Tetratricopeptide repeat domain"/>
    <property type="match status" value="5"/>
</dbReference>
<dbReference type="RefSeq" id="XP_038985943.1">
    <property type="nucleotide sequence ID" value="XM_039130015.1"/>
</dbReference>
<evidence type="ECO:0000313" key="3">
    <source>
        <dbReference type="Proteomes" id="UP000228380"/>
    </source>
</evidence>
<dbReference type="AlphaFoldDB" id="A0A8B9APJ5"/>
<dbReference type="Proteomes" id="UP000228380">
    <property type="component" value="Chromosome 9"/>
</dbReference>
<evidence type="ECO:0000256" key="2">
    <source>
        <dbReference type="PROSITE-ProRule" id="PRU00708"/>
    </source>
</evidence>
<dbReference type="GO" id="GO:0003723">
    <property type="term" value="F:RNA binding"/>
    <property type="evidence" value="ECO:0007669"/>
    <property type="project" value="InterPro"/>
</dbReference>
<dbReference type="SUPFAM" id="SSF48452">
    <property type="entry name" value="TPR-like"/>
    <property type="match status" value="1"/>
</dbReference>
<proteinExistence type="predicted"/>
<dbReference type="FunFam" id="1.25.40.10:FF:000396">
    <property type="entry name" value="Pentatricopeptide repeat-containing protein At2g36730"/>
    <property type="match status" value="1"/>
</dbReference>
<evidence type="ECO:0000313" key="5">
    <source>
        <dbReference type="RefSeq" id="XP_038985943.1"/>
    </source>
</evidence>
<dbReference type="KEGG" id="pda:103700703"/>
<dbReference type="RefSeq" id="XP_017696766.2">
    <property type="nucleotide sequence ID" value="XM_017841277.3"/>
</dbReference>
<protein>
    <submittedName>
        <fullName evidence="4 5">Pentatricopeptide repeat-containing protein At4g19191, mitochondrial</fullName>
    </submittedName>
</protein>
<dbReference type="InterPro" id="IPR046960">
    <property type="entry name" value="PPR_At4g14850-like_plant"/>
</dbReference>
<keyword evidence="3" id="KW-1185">Reference proteome</keyword>
<evidence type="ECO:0000313" key="4">
    <source>
        <dbReference type="RefSeq" id="XP_017696766.2"/>
    </source>
</evidence>
<organism evidence="3 5">
    <name type="scientific">Phoenix dactylifera</name>
    <name type="common">Date palm</name>
    <dbReference type="NCBI Taxonomy" id="42345"/>
    <lineage>
        <taxon>Eukaryota</taxon>
        <taxon>Viridiplantae</taxon>
        <taxon>Streptophyta</taxon>
        <taxon>Embryophyta</taxon>
        <taxon>Tracheophyta</taxon>
        <taxon>Spermatophyta</taxon>
        <taxon>Magnoliopsida</taxon>
        <taxon>Liliopsida</taxon>
        <taxon>Arecaceae</taxon>
        <taxon>Coryphoideae</taxon>
        <taxon>Phoeniceae</taxon>
        <taxon>Phoenix</taxon>
    </lineage>
</organism>
<dbReference type="GO" id="GO:0009451">
    <property type="term" value="P:RNA modification"/>
    <property type="evidence" value="ECO:0007669"/>
    <property type="project" value="InterPro"/>
</dbReference>
<dbReference type="PROSITE" id="PS51375">
    <property type="entry name" value="PPR"/>
    <property type="match status" value="6"/>
</dbReference>
<dbReference type="Pfam" id="PF13041">
    <property type="entry name" value="PPR_2"/>
    <property type="match status" value="4"/>
</dbReference>
<dbReference type="GeneID" id="103700703"/>
<accession>A0A8B9APJ5</accession>
<dbReference type="FunFam" id="1.25.40.10:FF:000366">
    <property type="entry name" value="Pentatricopeptide (PPR) repeat-containing protein"/>
    <property type="match status" value="1"/>
</dbReference>
<evidence type="ECO:0000256" key="1">
    <source>
        <dbReference type="ARBA" id="ARBA00022737"/>
    </source>
</evidence>
<dbReference type="NCBIfam" id="TIGR00756">
    <property type="entry name" value="PPR"/>
    <property type="match status" value="7"/>
</dbReference>
<reference evidence="4 5" key="2">
    <citation type="submission" date="2025-04" db="UniProtKB">
        <authorList>
            <consortium name="RefSeq"/>
        </authorList>
    </citation>
    <scope>IDENTIFICATION</scope>
    <source>
        <tissue evidence="4 5">Young leaves</tissue>
    </source>
</reference>
<sequence>MASHARFLDRFLSPSTVAAWNSAIRASANEGLHREALLLYRRMKRSGLHPDHLTFPFLLKACARLPGTPIPQIIHAHVLKSPFSSDVFVGTAVVDMYVKCRQLGSANVLFESMPERDAAAWNVMIMGFSDLDSLDRVLVLFRRMRSAEISPDSITFISLTRSCGCESNLSMLKAVHCLGIRMGIGADVAVANTWIAAYAKCEDLDSAESVFTNISIETRSVVSWNSMIAGYAYVGRSKEAIGFFCWMSREGVRPDLSTTVSLLSVLAHSEATSEGKLIHSVSIKAGFDSDVSFMNTLIAFYSKCGDVDAARYCFRNMSERTPVSWTALISGYAENGYTDEAMDLFHAMEAAGERPDAVTVVAVLSACSQMGALELGRSMNRYAIANGFEGSVLVCNALIDMYAKCGSLGEARRLFDIMHERTIVSWTAMIMGYAMNGHFTEALDLFSQMVKSGLKPNHVTFLAVLQACAHGGLLEKGWVYFDMMSKIYHIKPRLEHYACMADLLGRRGELKEAFRFIQRMPIEPDAGVWGALLGACITHHETEIGMYVASRLFELEPQAAASYVGMANIFAAKQRWEGAAKLRMMMKQKGIRKLPGRSIVQVNRKFHIFTVEDRSHPEGLQIYEVLDNLALHLKEAGYQTDFEYLLTYELE</sequence>
<gene>
    <name evidence="4 5" type="primary">LOC103700703</name>
</gene>
<dbReference type="InterPro" id="IPR002885">
    <property type="entry name" value="PPR_rpt"/>
</dbReference>
<dbReference type="FunFam" id="1.25.40.10:FF:000031">
    <property type="entry name" value="Pentatricopeptide repeat-containing protein mitochondrial"/>
    <property type="match status" value="1"/>
</dbReference>
<feature type="repeat" description="PPR" evidence="2">
    <location>
        <begin position="16"/>
        <end position="50"/>
    </location>
</feature>
<dbReference type="FunFam" id="1.25.40.10:FF:000968">
    <property type="entry name" value="Pentatricopeptide repeat-containing protein, mitochondrial"/>
    <property type="match status" value="1"/>
</dbReference>
<reference evidence="3" key="1">
    <citation type="journal article" date="2019" name="Nat. Commun.">
        <title>Genome-wide association mapping of date palm fruit traits.</title>
        <authorList>
            <person name="Hazzouri K.M."/>
            <person name="Gros-Balthazard M."/>
            <person name="Flowers J.M."/>
            <person name="Copetti D."/>
            <person name="Lemansour A."/>
            <person name="Lebrun M."/>
            <person name="Masmoudi K."/>
            <person name="Ferrand S."/>
            <person name="Dhar M.I."/>
            <person name="Fresquez Z.A."/>
            <person name="Rosas U."/>
            <person name="Zhang J."/>
            <person name="Talag J."/>
            <person name="Lee S."/>
            <person name="Kudrna D."/>
            <person name="Powell R.F."/>
            <person name="Leitch I.J."/>
            <person name="Krueger R.R."/>
            <person name="Wing R.A."/>
            <person name="Amiri K.M.A."/>
            <person name="Purugganan M.D."/>
        </authorList>
    </citation>
    <scope>NUCLEOTIDE SEQUENCE [LARGE SCALE GENOMIC DNA]</scope>
    <source>
        <strain evidence="3">cv. Khalas</strain>
    </source>
</reference>
<feature type="repeat" description="PPR" evidence="2">
    <location>
        <begin position="321"/>
        <end position="355"/>
    </location>
</feature>
<feature type="repeat" description="PPR" evidence="2">
    <location>
        <begin position="422"/>
        <end position="456"/>
    </location>
</feature>
<dbReference type="Pfam" id="PF20431">
    <property type="entry name" value="E_motif"/>
    <property type="match status" value="1"/>
</dbReference>
<dbReference type="PANTHER" id="PTHR24015">
    <property type="entry name" value="OS07G0578800 PROTEIN-RELATED"/>
    <property type="match status" value="1"/>
</dbReference>
<dbReference type="Pfam" id="PF01535">
    <property type="entry name" value="PPR"/>
    <property type="match status" value="5"/>
</dbReference>
<dbReference type="InterPro" id="IPR011990">
    <property type="entry name" value="TPR-like_helical_dom_sf"/>
</dbReference>